<comment type="caution">
    <text evidence="3">The sequence shown here is derived from an EMBL/GenBank/DDBJ whole genome shotgun (WGS) entry which is preliminary data.</text>
</comment>
<sequence length="300" mass="31584">MVEDILCGVGAMCALSEVASSSGAQVAPETVYLLDARRGLSEGHFASTFTGSGWTTMYVDGVRQSTVEWAHFSSGAWAFVHLEARSLFDDDVTFMARYTQTTGFMKGRLAEVWMWRAPLRPYEVAIIASSGFNLVMPNNELIDKFALEEGSGSLVRASLDTTTSAATFGGPVWATLAPDLPIGGLKVWELGLIAAFALGGASVGAAFLLHHMGIASFGRTPAPSGASDLPGSTDLPKLSETVSAIPTLPTSATATASPFEPSISRAASGNAESHHIPPVTADPPSANIASRQELQWQYKS</sequence>
<dbReference type="AlphaFoldDB" id="A0AAE0FD54"/>
<evidence type="ECO:0000313" key="4">
    <source>
        <dbReference type="Proteomes" id="UP001190700"/>
    </source>
</evidence>
<dbReference type="EMBL" id="LGRX02020514">
    <property type="protein sequence ID" value="KAK3257429.1"/>
    <property type="molecule type" value="Genomic_DNA"/>
</dbReference>
<protein>
    <submittedName>
        <fullName evidence="3">Uncharacterized protein</fullName>
    </submittedName>
</protein>
<dbReference type="Gene3D" id="2.60.120.200">
    <property type="match status" value="1"/>
</dbReference>
<keyword evidence="2" id="KW-0472">Membrane</keyword>
<feature type="compositionally biased region" description="Low complexity" evidence="1">
    <location>
        <begin position="249"/>
        <end position="262"/>
    </location>
</feature>
<reference evidence="3 4" key="1">
    <citation type="journal article" date="2015" name="Genome Biol. Evol.">
        <title>Comparative Genomics of a Bacterivorous Green Alga Reveals Evolutionary Causalities and Consequences of Phago-Mixotrophic Mode of Nutrition.</title>
        <authorList>
            <person name="Burns J.A."/>
            <person name="Paasch A."/>
            <person name="Narechania A."/>
            <person name="Kim E."/>
        </authorList>
    </citation>
    <scope>NUCLEOTIDE SEQUENCE [LARGE SCALE GENOMIC DNA]</scope>
    <source>
        <strain evidence="3 4">PLY_AMNH</strain>
    </source>
</reference>
<organism evidence="3 4">
    <name type="scientific">Cymbomonas tetramitiformis</name>
    <dbReference type="NCBI Taxonomy" id="36881"/>
    <lineage>
        <taxon>Eukaryota</taxon>
        <taxon>Viridiplantae</taxon>
        <taxon>Chlorophyta</taxon>
        <taxon>Pyramimonadophyceae</taxon>
        <taxon>Pyramimonadales</taxon>
        <taxon>Pyramimonadaceae</taxon>
        <taxon>Cymbomonas</taxon>
    </lineage>
</organism>
<keyword evidence="2" id="KW-1133">Transmembrane helix</keyword>
<evidence type="ECO:0000256" key="1">
    <source>
        <dbReference type="SAM" id="MobiDB-lite"/>
    </source>
</evidence>
<feature type="transmembrane region" description="Helical" evidence="2">
    <location>
        <begin position="187"/>
        <end position="209"/>
    </location>
</feature>
<accession>A0AAE0FD54</accession>
<evidence type="ECO:0000256" key="2">
    <source>
        <dbReference type="SAM" id="Phobius"/>
    </source>
</evidence>
<keyword evidence="2" id="KW-0812">Transmembrane</keyword>
<dbReference type="Proteomes" id="UP001190700">
    <property type="component" value="Unassembled WGS sequence"/>
</dbReference>
<feature type="region of interest" description="Disordered" evidence="1">
    <location>
        <begin position="249"/>
        <end position="287"/>
    </location>
</feature>
<name>A0AAE0FD54_9CHLO</name>
<evidence type="ECO:0000313" key="3">
    <source>
        <dbReference type="EMBL" id="KAK3257429.1"/>
    </source>
</evidence>
<proteinExistence type="predicted"/>
<gene>
    <name evidence="3" type="ORF">CYMTET_33481</name>
</gene>
<keyword evidence="4" id="KW-1185">Reference proteome</keyword>